<organism evidence="4 5">
    <name type="scientific">Prunus avium</name>
    <name type="common">Cherry</name>
    <name type="synonym">Cerasus avium</name>
    <dbReference type="NCBI Taxonomy" id="42229"/>
    <lineage>
        <taxon>Eukaryota</taxon>
        <taxon>Viridiplantae</taxon>
        <taxon>Streptophyta</taxon>
        <taxon>Embryophyta</taxon>
        <taxon>Tracheophyta</taxon>
        <taxon>Spermatophyta</taxon>
        <taxon>Magnoliopsida</taxon>
        <taxon>eudicotyledons</taxon>
        <taxon>Gunneridae</taxon>
        <taxon>Pentapetalae</taxon>
        <taxon>rosids</taxon>
        <taxon>fabids</taxon>
        <taxon>Rosales</taxon>
        <taxon>Rosaceae</taxon>
        <taxon>Amygdaloideae</taxon>
        <taxon>Amygdaleae</taxon>
        <taxon>Prunus</taxon>
    </lineage>
</organism>
<gene>
    <name evidence="5" type="primary">LOC110758639</name>
</gene>
<name>A0A6P5SRB6_PRUAV</name>
<dbReference type="GO" id="GO:0016020">
    <property type="term" value="C:membrane"/>
    <property type="evidence" value="ECO:0007669"/>
    <property type="project" value="UniProtKB-SubCell"/>
</dbReference>
<keyword evidence="1" id="KW-0406">Ion transport</keyword>
<dbReference type="PANTHER" id="PTHR45651">
    <property type="entry name" value="CYCLIC NUCLEOTIDE-GATED ION CHANNEL 15-RELATED-RELATED"/>
    <property type="match status" value="1"/>
</dbReference>
<keyword evidence="1" id="KW-1071">Ligand-gated ion channel</keyword>
<dbReference type="GeneID" id="110758639"/>
<dbReference type="Gene3D" id="2.60.120.10">
    <property type="entry name" value="Jelly Rolls"/>
    <property type="match status" value="1"/>
</dbReference>
<reference evidence="5" key="1">
    <citation type="submission" date="2025-08" db="UniProtKB">
        <authorList>
            <consortium name="RefSeq"/>
        </authorList>
    </citation>
    <scope>IDENTIFICATION</scope>
</reference>
<dbReference type="KEGG" id="pavi:110758639"/>
<dbReference type="CDD" id="cd00038">
    <property type="entry name" value="CAP_ED"/>
    <property type="match status" value="1"/>
</dbReference>
<keyword evidence="2" id="KW-0407">Ion channel</keyword>
<evidence type="ECO:0000313" key="5">
    <source>
        <dbReference type="RefSeq" id="XP_021816238.1"/>
    </source>
</evidence>
<keyword evidence="1" id="KW-0813">Transport</keyword>
<evidence type="ECO:0000259" key="3">
    <source>
        <dbReference type="PROSITE" id="PS50042"/>
    </source>
</evidence>
<dbReference type="InterPro" id="IPR000595">
    <property type="entry name" value="cNMP-bd_dom"/>
</dbReference>
<dbReference type="GO" id="GO:0034220">
    <property type="term" value="P:monoatomic ion transmembrane transport"/>
    <property type="evidence" value="ECO:0007669"/>
    <property type="project" value="UniProtKB-KW"/>
</dbReference>
<dbReference type="PROSITE" id="PS50042">
    <property type="entry name" value="CNMP_BINDING_3"/>
    <property type="match status" value="1"/>
</dbReference>
<evidence type="ECO:0000256" key="2">
    <source>
        <dbReference type="ARBA" id="ARBA00023303"/>
    </source>
</evidence>
<dbReference type="AlphaFoldDB" id="A0A6P5SRB6"/>
<dbReference type="Proteomes" id="UP000515124">
    <property type="component" value="Unplaced"/>
</dbReference>
<keyword evidence="4" id="KW-1185">Reference proteome</keyword>
<accession>A0A6P5SRB6</accession>
<feature type="domain" description="Cyclic nucleotide-binding" evidence="3">
    <location>
        <begin position="87"/>
        <end position="168"/>
    </location>
</feature>
<protein>
    <submittedName>
        <fullName evidence="5">Cyclic nucleotide-gated ion channel 1-like</fullName>
    </submittedName>
</protein>
<dbReference type="SUPFAM" id="SSF51206">
    <property type="entry name" value="cAMP-binding domain-like"/>
    <property type="match status" value="1"/>
</dbReference>
<dbReference type="InterPro" id="IPR018490">
    <property type="entry name" value="cNMP-bd_dom_sf"/>
</dbReference>
<proteinExistence type="predicted"/>
<dbReference type="InterPro" id="IPR014710">
    <property type="entry name" value="RmlC-like_jellyroll"/>
</dbReference>
<evidence type="ECO:0000313" key="4">
    <source>
        <dbReference type="Proteomes" id="UP000515124"/>
    </source>
</evidence>
<sequence>MRTTTQEEIRKKIRKKIESKKEDINTWMKRYHIDYEMKKEIMKNINKILLEEDKDAEVENLFNVLPGYMKKHLKRLLCLKTLSQVELLQLMDDSVLIMMCDCLKPVTYAVDHIIFPKEHPIDRMLLIIEGTVWTYGTSGEETATKELGKGDVYGEELLMWASPYKAGIDNLPTSNENVKCHTQVEGFALSAKDLLKVVSKHEQRWKLNLDP</sequence>
<dbReference type="PANTHER" id="PTHR45651:SF68">
    <property type="entry name" value="ION TRANSPORT DOMAIN-CONTAINING PROTEIN"/>
    <property type="match status" value="1"/>
</dbReference>
<evidence type="ECO:0000256" key="1">
    <source>
        <dbReference type="ARBA" id="ARBA00023286"/>
    </source>
</evidence>
<dbReference type="RefSeq" id="XP_021816238.1">
    <property type="nucleotide sequence ID" value="XM_021960546.1"/>
</dbReference>